<proteinExistence type="inferred from homology"/>
<dbReference type="InterPro" id="IPR015443">
    <property type="entry name" value="Aldose_1-epimerase"/>
</dbReference>
<evidence type="ECO:0000256" key="1">
    <source>
        <dbReference type="ARBA" id="ARBA00005028"/>
    </source>
</evidence>
<evidence type="ECO:0000313" key="10">
    <source>
        <dbReference type="Proteomes" id="UP000283063"/>
    </source>
</evidence>
<dbReference type="GO" id="GO:0030246">
    <property type="term" value="F:carbohydrate binding"/>
    <property type="evidence" value="ECO:0007669"/>
    <property type="project" value="InterPro"/>
</dbReference>
<dbReference type="PANTHER" id="PTHR10091:SF0">
    <property type="entry name" value="GALACTOSE MUTAROTASE"/>
    <property type="match status" value="1"/>
</dbReference>
<feature type="active site" description="Proton acceptor" evidence="6">
    <location>
        <position position="299"/>
    </location>
</feature>
<dbReference type="KEGG" id="sedi:EBB79_03900"/>
<gene>
    <name evidence="9" type="ORF">EBB79_03900</name>
</gene>
<comment type="similarity">
    <text evidence="2 5">Belongs to the aldose epimerase family.</text>
</comment>
<dbReference type="Proteomes" id="UP000283063">
    <property type="component" value="Chromosome"/>
</dbReference>
<dbReference type="GO" id="GO:0033499">
    <property type="term" value="P:galactose catabolic process via UDP-galactose, Leloir pathway"/>
    <property type="evidence" value="ECO:0007669"/>
    <property type="project" value="TreeGrafter"/>
</dbReference>
<comment type="catalytic activity">
    <reaction evidence="5">
        <text>alpha-D-glucose = beta-D-glucose</text>
        <dbReference type="Rhea" id="RHEA:10264"/>
        <dbReference type="ChEBI" id="CHEBI:15903"/>
        <dbReference type="ChEBI" id="CHEBI:17925"/>
        <dbReference type="EC" id="5.1.3.3"/>
    </reaction>
</comment>
<evidence type="ECO:0000256" key="3">
    <source>
        <dbReference type="ARBA" id="ARBA00023235"/>
    </source>
</evidence>
<sequence length="334" mass="36214">MTSVRDCGRFNGQTLREVTLRDGDVSLAILNYGATTRDWRVPLNGRPVPVVLGYADPVQYLHGTVFFGAIVGRVSNRIGGAQFSMNGQTLRLSPNDGGNQLHGGPVGLSNVFWEIEPDGPSAVRLRYVSPAGENGFPGQAKVTVDVQLTGSCVTYDMRAEVDCVTPISLAQHNYYNLAGTGSIWDHKLRCTADLMLAMDDQGIMSGDITSVDGTRFDFRDMRTFAQADPKRLGIDHNLVFKADQDVAQPVCEVMAPNGMRLKAWSDQPGAQLYTAAHMPMQEGGLDGQNYGPAAGFCFEPQGFPNAVNIPSFPSVLVSPEIPYAQKLRVEIKGD</sequence>
<keyword evidence="10" id="KW-1185">Reference proteome</keyword>
<dbReference type="PIRSF" id="PIRSF005096">
    <property type="entry name" value="GALM"/>
    <property type="match status" value="1"/>
</dbReference>
<dbReference type="UniPathway" id="UPA00242"/>
<keyword evidence="3 5" id="KW-0413">Isomerase</keyword>
<dbReference type="SUPFAM" id="SSF74650">
    <property type="entry name" value="Galactose mutarotase-like"/>
    <property type="match status" value="1"/>
</dbReference>
<dbReference type="AlphaFoldDB" id="A0A3T0MZC2"/>
<evidence type="ECO:0000256" key="7">
    <source>
        <dbReference type="PIRSR" id="PIRSR005096-2"/>
    </source>
</evidence>
<evidence type="ECO:0000256" key="5">
    <source>
        <dbReference type="PIRNR" id="PIRNR005096"/>
    </source>
</evidence>
<evidence type="ECO:0000256" key="2">
    <source>
        <dbReference type="ARBA" id="ARBA00006206"/>
    </source>
</evidence>
<dbReference type="InterPro" id="IPR008183">
    <property type="entry name" value="Aldose_1/G6P_1-epimerase"/>
</dbReference>
<dbReference type="InterPro" id="IPR011013">
    <property type="entry name" value="Gal_mutarotase_sf_dom"/>
</dbReference>
<keyword evidence="4 5" id="KW-0119">Carbohydrate metabolism</keyword>
<organism evidence="9 10">
    <name type="scientific">Parasedimentitalea marina</name>
    <dbReference type="NCBI Taxonomy" id="2483033"/>
    <lineage>
        <taxon>Bacteria</taxon>
        <taxon>Pseudomonadati</taxon>
        <taxon>Pseudomonadota</taxon>
        <taxon>Alphaproteobacteria</taxon>
        <taxon>Rhodobacterales</taxon>
        <taxon>Paracoccaceae</taxon>
        <taxon>Parasedimentitalea</taxon>
    </lineage>
</organism>
<dbReference type="Gene3D" id="2.70.98.10">
    <property type="match status" value="1"/>
</dbReference>
<evidence type="ECO:0000256" key="8">
    <source>
        <dbReference type="PIRSR" id="PIRSR005096-3"/>
    </source>
</evidence>
<name>A0A3T0MZC2_9RHOB</name>
<dbReference type="GO" id="GO:0004034">
    <property type="term" value="F:aldose 1-epimerase activity"/>
    <property type="evidence" value="ECO:0007669"/>
    <property type="project" value="UniProtKB-EC"/>
</dbReference>
<feature type="binding site" evidence="7">
    <location>
        <position position="235"/>
    </location>
    <ligand>
        <name>beta-D-galactose</name>
        <dbReference type="ChEBI" id="CHEBI:27667"/>
    </ligand>
</feature>
<dbReference type="PANTHER" id="PTHR10091">
    <property type="entry name" value="ALDOSE-1-EPIMERASE"/>
    <property type="match status" value="1"/>
</dbReference>
<dbReference type="GO" id="GO:0006006">
    <property type="term" value="P:glucose metabolic process"/>
    <property type="evidence" value="ECO:0007669"/>
    <property type="project" value="TreeGrafter"/>
</dbReference>
<protein>
    <recommendedName>
        <fullName evidence="5">Aldose 1-epimerase</fullName>
        <ecNumber evidence="5">5.1.3.3</ecNumber>
    </recommendedName>
</protein>
<dbReference type="RefSeq" id="WP_127747665.1">
    <property type="nucleotide sequence ID" value="NZ_CP033219.1"/>
</dbReference>
<dbReference type="InterPro" id="IPR014718">
    <property type="entry name" value="GH-type_carb-bd"/>
</dbReference>
<feature type="binding site" evidence="8">
    <location>
        <begin position="76"/>
        <end position="77"/>
    </location>
    <ligand>
        <name>beta-D-galactose</name>
        <dbReference type="ChEBI" id="CHEBI:27667"/>
    </ligand>
</feature>
<reference evidence="9 10" key="1">
    <citation type="submission" date="2018-10" db="EMBL/GenBank/DDBJ databases">
        <title>Parasedimentitalea marina sp. nov., a psychrophilic bacterium isolated from deep seawater of the New Britain Trench.</title>
        <authorList>
            <person name="Cao J."/>
        </authorList>
    </citation>
    <scope>NUCLEOTIDE SEQUENCE [LARGE SCALE GENOMIC DNA]</scope>
    <source>
        <strain evidence="9 10">W43</strain>
    </source>
</reference>
<evidence type="ECO:0000313" key="9">
    <source>
        <dbReference type="EMBL" id="AZV77118.1"/>
    </source>
</evidence>
<dbReference type="InterPro" id="IPR047215">
    <property type="entry name" value="Galactose_mutarotase-like"/>
</dbReference>
<feature type="binding site" evidence="8">
    <location>
        <begin position="172"/>
        <end position="174"/>
    </location>
    <ligand>
        <name>beta-D-galactose</name>
        <dbReference type="ChEBI" id="CHEBI:27667"/>
    </ligand>
</feature>
<dbReference type="OrthoDB" id="9779408at2"/>
<dbReference type="EC" id="5.1.3.3" evidence="5"/>
<comment type="pathway">
    <text evidence="1 5">Carbohydrate metabolism; hexose metabolism.</text>
</comment>
<dbReference type="Pfam" id="PF01263">
    <property type="entry name" value="Aldose_epim"/>
    <property type="match status" value="1"/>
</dbReference>
<dbReference type="CDD" id="cd09019">
    <property type="entry name" value="galactose_mutarotase_like"/>
    <property type="match status" value="1"/>
</dbReference>
<feature type="active site" description="Proton donor" evidence="6">
    <location>
        <position position="172"/>
    </location>
</feature>
<accession>A0A3T0MZC2</accession>
<evidence type="ECO:0000256" key="6">
    <source>
        <dbReference type="PIRSR" id="PIRSR005096-1"/>
    </source>
</evidence>
<evidence type="ECO:0000256" key="4">
    <source>
        <dbReference type="ARBA" id="ARBA00023277"/>
    </source>
</evidence>
<dbReference type="EMBL" id="CP033219">
    <property type="protein sequence ID" value="AZV77118.1"/>
    <property type="molecule type" value="Genomic_DNA"/>
</dbReference>